<feature type="transmembrane region" description="Helical" evidence="1">
    <location>
        <begin position="60"/>
        <end position="81"/>
    </location>
</feature>
<comment type="caution">
    <text evidence="2">The sequence shown here is derived from an EMBL/GenBank/DDBJ whole genome shotgun (WGS) entry which is preliminary data.</text>
</comment>
<evidence type="ECO:0000313" key="3">
    <source>
        <dbReference type="Proteomes" id="UP000093962"/>
    </source>
</evidence>
<keyword evidence="1" id="KW-0812">Transmembrane</keyword>
<organism evidence="2 3">
    <name type="scientific">Mycolicibacterium mucogenicum</name>
    <name type="common">Mycobacterium mucogenicum</name>
    <dbReference type="NCBI Taxonomy" id="56689"/>
    <lineage>
        <taxon>Bacteria</taxon>
        <taxon>Bacillati</taxon>
        <taxon>Actinomycetota</taxon>
        <taxon>Actinomycetes</taxon>
        <taxon>Mycobacteriales</taxon>
        <taxon>Mycobacteriaceae</taxon>
        <taxon>Mycolicibacterium</taxon>
    </lineage>
</organism>
<dbReference type="Proteomes" id="UP000093962">
    <property type="component" value="Unassembled WGS sequence"/>
</dbReference>
<protein>
    <recommendedName>
        <fullName evidence="4">DUF5134 domain-containing protein</fullName>
    </recommendedName>
</protein>
<dbReference type="OrthoDB" id="4641386at2"/>
<gene>
    <name evidence="2" type="ORF">A5642_18315</name>
</gene>
<name>A0A1A0MS24_MYCMU</name>
<evidence type="ECO:0000256" key="1">
    <source>
        <dbReference type="SAM" id="Phobius"/>
    </source>
</evidence>
<dbReference type="AlphaFoldDB" id="A0A1A0MS24"/>
<proteinExistence type="predicted"/>
<accession>A0A1A0MS24</accession>
<dbReference type="InterPro" id="IPR033458">
    <property type="entry name" value="DUF5134"/>
</dbReference>
<dbReference type="Pfam" id="PF17197">
    <property type="entry name" value="DUF5134"/>
    <property type="match status" value="1"/>
</dbReference>
<feature type="transmembrane region" description="Helical" evidence="1">
    <location>
        <begin position="6"/>
        <end position="23"/>
    </location>
</feature>
<reference evidence="2 3" key="1">
    <citation type="submission" date="2016-06" db="EMBL/GenBank/DDBJ databases">
        <authorList>
            <person name="Kjaerup R.B."/>
            <person name="Dalgaard T.S."/>
            <person name="Juul-Madsen H.R."/>
        </authorList>
    </citation>
    <scope>NUCLEOTIDE SEQUENCE [LARGE SCALE GENOMIC DNA]</scope>
    <source>
        <strain evidence="2 3">1199456.5</strain>
    </source>
</reference>
<evidence type="ECO:0000313" key="2">
    <source>
        <dbReference type="EMBL" id="OBA87866.1"/>
    </source>
</evidence>
<feature type="transmembrane region" description="Helical" evidence="1">
    <location>
        <begin position="35"/>
        <end position="54"/>
    </location>
</feature>
<sequence length="185" mass="19456">MIAESALRWALTAVFAVAALLFVGAGRRVPGQRGVAVLHALASVGMIAMLWPAGMQVSPLLYVLVFTAGALYFAYLALFGFELPHPVYHCTMMAAMALMGLLMAPNAGVPVATAQTSGHHSAHLGHGAIAVTPPGWFTVVCIVLAIGFCAAALWWFYLLVRGPKRPYADLLMALGMSAAFAVMAV</sequence>
<keyword evidence="1" id="KW-1133">Transmembrane helix</keyword>
<dbReference type="RefSeq" id="WP_064858736.1">
    <property type="nucleotide sequence ID" value="NZ_LZSF01000118.1"/>
</dbReference>
<feature type="transmembrane region" description="Helical" evidence="1">
    <location>
        <begin position="93"/>
        <end position="115"/>
    </location>
</feature>
<keyword evidence="1" id="KW-0472">Membrane</keyword>
<evidence type="ECO:0008006" key="4">
    <source>
        <dbReference type="Google" id="ProtNLM"/>
    </source>
</evidence>
<feature type="transmembrane region" description="Helical" evidence="1">
    <location>
        <begin position="135"/>
        <end position="160"/>
    </location>
</feature>
<dbReference type="EMBL" id="LZSF01000118">
    <property type="protein sequence ID" value="OBA87866.1"/>
    <property type="molecule type" value="Genomic_DNA"/>
</dbReference>